<dbReference type="InterPro" id="IPR036322">
    <property type="entry name" value="WD40_repeat_dom_sf"/>
</dbReference>
<sequence>MPKQKRTSKNFDTNESPSKKKAIDKESTSEIDNNLTSQIQENLIIKESIEDFLIVVGSYERILYGINGCWVKSDQNDFDKCKPSLRFDPTFIFPAHIGCIKAVAVGSRYLASGSTDEIIKLYDIKKRKEIGSLLQHDGSITTIQFYNKTHMISGSEDGTLCIWRTKDWECLKILKGHKGRVNSVDIHPSGKIALSVSSDKTVRLWNLLTGRKASANKLGREGEMVIWNPSGDHYAILMGQEIEIYNTTDGQVTQKFQLNSRYLCMRYFAHDTLGDLLITGSEDKSVRVYNVKYGDCIATYMGHKSRIKDISIICSIPPTYSTPFSLLTSISSDGMINVWILDEIWSNKEQTPNVIITTPLASYDTKSRLTCVALSQAFND</sequence>
<evidence type="ECO:0000313" key="7">
    <source>
        <dbReference type="Proteomes" id="UP000439903"/>
    </source>
</evidence>
<dbReference type="InterPro" id="IPR001680">
    <property type="entry name" value="WD40_rpt"/>
</dbReference>
<dbReference type="EMBL" id="WTPW01002390">
    <property type="protein sequence ID" value="KAF0383900.1"/>
    <property type="molecule type" value="Genomic_DNA"/>
</dbReference>
<dbReference type="Proteomes" id="UP000439903">
    <property type="component" value="Unassembled WGS sequence"/>
</dbReference>
<dbReference type="SMART" id="SM00320">
    <property type="entry name" value="WD40"/>
    <property type="match status" value="5"/>
</dbReference>
<dbReference type="SUPFAM" id="SSF50978">
    <property type="entry name" value="WD40 repeat-like"/>
    <property type="match status" value="1"/>
</dbReference>
<evidence type="ECO:0000256" key="3">
    <source>
        <dbReference type="ARBA" id="ARBA00022737"/>
    </source>
</evidence>
<gene>
    <name evidence="6" type="ORF">F8M41_011659</name>
</gene>
<proteinExistence type="predicted"/>
<dbReference type="InterPro" id="IPR019775">
    <property type="entry name" value="WD40_repeat_CS"/>
</dbReference>
<dbReference type="InterPro" id="IPR015943">
    <property type="entry name" value="WD40/YVTN_repeat-like_dom_sf"/>
</dbReference>
<dbReference type="InterPro" id="IPR020472">
    <property type="entry name" value="WD40_PAC1"/>
</dbReference>
<feature type="region of interest" description="Disordered" evidence="5">
    <location>
        <begin position="1"/>
        <end position="27"/>
    </location>
</feature>
<keyword evidence="3" id="KW-0677">Repeat</keyword>
<dbReference type="PROSITE" id="PS00678">
    <property type="entry name" value="WD_REPEATS_1"/>
    <property type="match status" value="1"/>
</dbReference>
<reference evidence="6 7" key="1">
    <citation type="journal article" date="2019" name="Environ. Microbiol.">
        <title>At the nexus of three kingdoms: the genome of the mycorrhizal fungus Gigaspora margarita provides insights into plant, endobacterial and fungal interactions.</title>
        <authorList>
            <person name="Venice F."/>
            <person name="Ghignone S."/>
            <person name="Salvioli di Fossalunga A."/>
            <person name="Amselem J."/>
            <person name="Novero M."/>
            <person name="Xianan X."/>
            <person name="Sedzielewska Toro K."/>
            <person name="Morin E."/>
            <person name="Lipzen A."/>
            <person name="Grigoriev I.V."/>
            <person name="Henrissat B."/>
            <person name="Martin F.M."/>
            <person name="Bonfante P."/>
        </authorList>
    </citation>
    <scope>NUCLEOTIDE SEQUENCE [LARGE SCALE GENOMIC DNA]</scope>
    <source>
        <strain evidence="6 7">BEG34</strain>
    </source>
</reference>
<dbReference type="InterPro" id="IPR051959">
    <property type="entry name" value="PAK1-Kinase_Regulator"/>
</dbReference>
<dbReference type="AlphaFoldDB" id="A0A8H4A033"/>
<dbReference type="PROSITE" id="PS50294">
    <property type="entry name" value="WD_REPEATS_REGION"/>
    <property type="match status" value="1"/>
</dbReference>
<feature type="repeat" description="WD" evidence="4">
    <location>
        <begin position="133"/>
        <end position="173"/>
    </location>
</feature>
<dbReference type="GO" id="GO:0042254">
    <property type="term" value="P:ribosome biogenesis"/>
    <property type="evidence" value="ECO:0007669"/>
    <property type="project" value="UniProtKB-KW"/>
</dbReference>
<evidence type="ECO:0000256" key="1">
    <source>
        <dbReference type="ARBA" id="ARBA00022517"/>
    </source>
</evidence>
<dbReference type="Gene3D" id="2.130.10.10">
    <property type="entry name" value="YVTN repeat-like/Quinoprotein amine dehydrogenase"/>
    <property type="match status" value="2"/>
</dbReference>
<organism evidence="6 7">
    <name type="scientific">Gigaspora margarita</name>
    <dbReference type="NCBI Taxonomy" id="4874"/>
    <lineage>
        <taxon>Eukaryota</taxon>
        <taxon>Fungi</taxon>
        <taxon>Fungi incertae sedis</taxon>
        <taxon>Mucoromycota</taxon>
        <taxon>Glomeromycotina</taxon>
        <taxon>Glomeromycetes</taxon>
        <taxon>Diversisporales</taxon>
        <taxon>Gigasporaceae</taxon>
        <taxon>Gigaspora</taxon>
    </lineage>
</organism>
<name>A0A8H4A033_GIGMA</name>
<dbReference type="PRINTS" id="PR00320">
    <property type="entry name" value="GPROTEINBRPT"/>
</dbReference>
<feature type="repeat" description="WD" evidence="4">
    <location>
        <begin position="174"/>
        <end position="215"/>
    </location>
</feature>
<keyword evidence="7" id="KW-1185">Reference proteome</keyword>
<keyword evidence="1" id="KW-0690">Ribosome biogenesis</keyword>
<evidence type="ECO:0000256" key="5">
    <source>
        <dbReference type="SAM" id="MobiDB-lite"/>
    </source>
</evidence>
<dbReference type="PROSITE" id="PS50082">
    <property type="entry name" value="WD_REPEATS_2"/>
    <property type="match status" value="2"/>
</dbReference>
<accession>A0A8H4A033</accession>
<dbReference type="PANTHER" id="PTHR44675:SF1">
    <property type="entry name" value="P21-ACTIVATED PROTEIN KINASE-INTERACTING PROTEIN 1"/>
    <property type="match status" value="1"/>
</dbReference>
<dbReference type="OrthoDB" id="308449at2759"/>
<dbReference type="PANTHER" id="PTHR44675">
    <property type="entry name" value="PAK1 INTERACTING PROTEIN 1"/>
    <property type="match status" value="1"/>
</dbReference>
<evidence type="ECO:0000256" key="2">
    <source>
        <dbReference type="ARBA" id="ARBA00022574"/>
    </source>
</evidence>
<feature type="compositionally biased region" description="Basic and acidic residues" evidence="5">
    <location>
        <begin position="17"/>
        <end position="27"/>
    </location>
</feature>
<comment type="caution">
    <text evidence="6">The sequence shown here is derived from an EMBL/GenBank/DDBJ whole genome shotgun (WGS) entry which is preliminary data.</text>
</comment>
<dbReference type="Pfam" id="PF00400">
    <property type="entry name" value="WD40"/>
    <property type="match status" value="5"/>
</dbReference>
<keyword evidence="2 4" id="KW-0853">WD repeat</keyword>
<evidence type="ECO:0000256" key="4">
    <source>
        <dbReference type="PROSITE-ProRule" id="PRU00221"/>
    </source>
</evidence>
<protein>
    <submittedName>
        <fullName evidence="6">WD40 repeat-like protein</fullName>
    </submittedName>
</protein>
<evidence type="ECO:0000313" key="6">
    <source>
        <dbReference type="EMBL" id="KAF0383900.1"/>
    </source>
</evidence>